<name>A0A314XUM1_PRUYE</name>
<evidence type="ECO:0000256" key="6">
    <source>
        <dbReference type="SAM" id="MobiDB-lite"/>
    </source>
</evidence>
<feature type="compositionally biased region" description="Acidic residues" evidence="6">
    <location>
        <begin position="208"/>
        <end position="223"/>
    </location>
</feature>
<dbReference type="SMART" id="SM01019">
    <property type="entry name" value="B3"/>
    <property type="match status" value="2"/>
</dbReference>
<evidence type="ECO:0000256" key="3">
    <source>
        <dbReference type="ARBA" id="ARBA00023125"/>
    </source>
</evidence>
<dbReference type="OrthoDB" id="1164140at2759"/>
<keyword evidence="4" id="KW-0804">Transcription</keyword>
<reference evidence="8 9" key="1">
    <citation type="submission" date="2018-02" db="EMBL/GenBank/DDBJ databases">
        <title>Draft genome of wild Prunus yedoensis var. nudiflora.</title>
        <authorList>
            <person name="Baek S."/>
            <person name="Kim J.-H."/>
            <person name="Choi K."/>
            <person name="Kim G.-B."/>
            <person name="Cho A."/>
            <person name="Jang H."/>
            <person name="Shin C.-H."/>
            <person name="Yu H.-J."/>
            <person name="Mun J.-H."/>
        </authorList>
    </citation>
    <scope>NUCLEOTIDE SEQUENCE [LARGE SCALE GENOMIC DNA]</scope>
    <source>
        <strain evidence="9">cv. Jeju island</strain>
        <tissue evidence="8">Leaf</tissue>
    </source>
</reference>
<dbReference type="PRINTS" id="PR00929">
    <property type="entry name" value="ATHOOK"/>
</dbReference>
<dbReference type="Proteomes" id="UP000250321">
    <property type="component" value="Unassembled WGS sequence"/>
</dbReference>
<feature type="compositionally biased region" description="Acidic residues" evidence="6">
    <location>
        <begin position="285"/>
        <end position="299"/>
    </location>
</feature>
<dbReference type="InterPro" id="IPR017956">
    <property type="entry name" value="AT_hook_DNA-bd_motif"/>
</dbReference>
<feature type="compositionally biased region" description="Low complexity" evidence="6">
    <location>
        <begin position="174"/>
        <end position="186"/>
    </location>
</feature>
<dbReference type="PANTHER" id="PTHR31391:SF106">
    <property type="entry name" value="B3 DOMAIN-CONTAINING PROTEIN OS01G0723500"/>
    <property type="match status" value="1"/>
</dbReference>
<dbReference type="EMBL" id="PJQY01002106">
    <property type="protein sequence ID" value="PQP96426.1"/>
    <property type="molecule type" value="Genomic_DNA"/>
</dbReference>
<feature type="compositionally biased region" description="Low complexity" evidence="6">
    <location>
        <begin position="272"/>
        <end position="281"/>
    </location>
</feature>
<evidence type="ECO:0000256" key="4">
    <source>
        <dbReference type="ARBA" id="ARBA00023163"/>
    </source>
</evidence>
<feature type="compositionally biased region" description="Low complexity" evidence="6">
    <location>
        <begin position="252"/>
        <end position="264"/>
    </location>
</feature>
<evidence type="ECO:0000313" key="9">
    <source>
        <dbReference type="Proteomes" id="UP000250321"/>
    </source>
</evidence>
<feature type="compositionally biased region" description="Polar residues" evidence="6">
    <location>
        <begin position="231"/>
        <end position="240"/>
    </location>
</feature>
<dbReference type="PANTHER" id="PTHR31391">
    <property type="entry name" value="B3 DOMAIN-CONTAINING PROTEIN OS11G0197600-RELATED"/>
    <property type="match status" value="1"/>
</dbReference>
<protein>
    <submittedName>
        <fullName evidence="8">B3 domain-containing protein</fullName>
    </submittedName>
</protein>
<comment type="subcellular location">
    <subcellularLocation>
        <location evidence="1">Nucleus</location>
    </subcellularLocation>
</comment>
<dbReference type="InterPro" id="IPR003340">
    <property type="entry name" value="B3_DNA-bd"/>
</dbReference>
<evidence type="ECO:0000256" key="2">
    <source>
        <dbReference type="ARBA" id="ARBA00023015"/>
    </source>
</evidence>
<dbReference type="AlphaFoldDB" id="A0A314XUM1"/>
<proteinExistence type="predicted"/>
<organism evidence="8 9">
    <name type="scientific">Prunus yedoensis var. nudiflora</name>
    <dbReference type="NCBI Taxonomy" id="2094558"/>
    <lineage>
        <taxon>Eukaryota</taxon>
        <taxon>Viridiplantae</taxon>
        <taxon>Streptophyta</taxon>
        <taxon>Embryophyta</taxon>
        <taxon>Tracheophyta</taxon>
        <taxon>Spermatophyta</taxon>
        <taxon>Magnoliopsida</taxon>
        <taxon>eudicotyledons</taxon>
        <taxon>Gunneridae</taxon>
        <taxon>Pentapetalae</taxon>
        <taxon>rosids</taxon>
        <taxon>fabids</taxon>
        <taxon>Rosales</taxon>
        <taxon>Rosaceae</taxon>
        <taxon>Amygdaloideae</taxon>
        <taxon>Amygdaleae</taxon>
        <taxon>Prunus</taxon>
    </lineage>
</organism>
<dbReference type="SUPFAM" id="SSF101936">
    <property type="entry name" value="DNA-binding pseudobarrel domain"/>
    <property type="match status" value="2"/>
</dbReference>
<evidence type="ECO:0000256" key="5">
    <source>
        <dbReference type="ARBA" id="ARBA00023242"/>
    </source>
</evidence>
<dbReference type="STRING" id="2094558.A0A314XUM1"/>
<feature type="compositionally biased region" description="Acidic residues" evidence="6">
    <location>
        <begin position="130"/>
        <end position="145"/>
    </location>
</feature>
<keyword evidence="2" id="KW-0805">Transcription regulation</keyword>
<dbReference type="SMART" id="SM00384">
    <property type="entry name" value="AT_hook"/>
    <property type="match status" value="2"/>
</dbReference>
<keyword evidence="3" id="KW-0238">DNA-binding</keyword>
<dbReference type="GO" id="GO:0003677">
    <property type="term" value="F:DNA binding"/>
    <property type="evidence" value="ECO:0007669"/>
    <property type="project" value="UniProtKB-KW"/>
</dbReference>
<comment type="caution">
    <text evidence="8">The sequence shown here is derived from an EMBL/GenBank/DDBJ whole genome shotgun (WGS) entry which is preliminary data.</text>
</comment>
<feature type="compositionally biased region" description="Basic residues" evidence="6">
    <location>
        <begin position="241"/>
        <end position="251"/>
    </location>
</feature>
<sequence>MVRNISKNEEKKHSFFKLLAGFNTDCVRIPPKFLKHMSKDLSERATLKLKNSSDSSWTVKVKKIREGAVYFTNGWEEFIRDNSLGTCNEMLTIFYEGNMHFTIRIFGENGIERTEEFSSSESSELKEIKEEEEDSEDNTSEDLEADFTKIGSLHNNSTFAKNTTKRPRGRPRKYPVSSSKPRPSKSCKVESGEELSSSESIELKEIKEEEEDSEDNTSEDLEADFTKIGSLHNNSTFAKNTTKRPRGRPRKYPVSSSKPRPSKSCKVESGEELSSSESIELNEIKEEEEDSEDSTSEDLEGVKPEAFKSNFPYFEGIINKTKCQFIPTAFSREHFPEGKGFKAILKNAEGEKWTVKGIPHFPQSHNFSEGWSEFVSANQIRIGDTCIFELLSRYQMTVHILRKR</sequence>
<feature type="domain" description="TF-B3" evidence="7">
    <location>
        <begin position="326"/>
        <end position="404"/>
    </location>
</feature>
<dbReference type="Gene3D" id="2.40.330.10">
    <property type="entry name" value="DNA-binding pseudobarrel domain"/>
    <property type="match status" value="2"/>
</dbReference>
<evidence type="ECO:0000256" key="1">
    <source>
        <dbReference type="ARBA" id="ARBA00004123"/>
    </source>
</evidence>
<dbReference type="PROSITE" id="PS50863">
    <property type="entry name" value="B3"/>
    <property type="match status" value="2"/>
</dbReference>
<evidence type="ECO:0000259" key="7">
    <source>
        <dbReference type="PROSITE" id="PS50863"/>
    </source>
</evidence>
<dbReference type="CDD" id="cd10017">
    <property type="entry name" value="B3_DNA"/>
    <property type="match status" value="2"/>
</dbReference>
<accession>A0A314XUM1</accession>
<feature type="region of interest" description="Disordered" evidence="6">
    <location>
        <begin position="115"/>
        <end position="301"/>
    </location>
</feature>
<dbReference type="Pfam" id="PF02362">
    <property type="entry name" value="B3"/>
    <property type="match status" value="2"/>
</dbReference>
<dbReference type="InterPro" id="IPR015300">
    <property type="entry name" value="DNA-bd_pseudobarrel_sf"/>
</dbReference>
<evidence type="ECO:0000313" key="8">
    <source>
        <dbReference type="EMBL" id="PQP96426.1"/>
    </source>
</evidence>
<feature type="compositionally biased region" description="Polar residues" evidence="6">
    <location>
        <begin position="153"/>
        <end position="162"/>
    </location>
</feature>
<keyword evidence="5" id="KW-0539">Nucleus</keyword>
<feature type="domain" description="TF-B3" evidence="7">
    <location>
        <begin position="12"/>
        <end position="109"/>
    </location>
</feature>
<dbReference type="GO" id="GO:0005634">
    <property type="term" value="C:nucleus"/>
    <property type="evidence" value="ECO:0007669"/>
    <property type="project" value="UniProtKB-SubCell"/>
</dbReference>
<dbReference type="InterPro" id="IPR044837">
    <property type="entry name" value="REM16-like"/>
</dbReference>
<feature type="compositionally biased region" description="Basic residues" evidence="6">
    <location>
        <begin position="163"/>
        <end position="173"/>
    </location>
</feature>
<gene>
    <name evidence="8" type="ORF">Pyn_18322</name>
</gene>
<keyword evidence="9" id="KW-1185">Reference proteome</keyword>